<sequence length="104" mass="11296">MPYLNARNNRVTGRPVAPTSFLFADNDVREPSTVPSSNQRSGSQPQTRSDDIEMSPQSQSERTDDLDTLKFDHESAIPSPHSTRVYSLPGIAPTGPADVPTAQS</sequence>
<dbReference type="EMBL" id="JAYKXP010000071">
    <property type="protein sequence ID" value="KAK7031115.1"/>
    <property type="molecule type" value="Genomic_DNA"/>
</dbReference>
<dbReference type="Proteomes" id="UP001383192">
    <property type="component" value="Unassembled WGS sequence"/>
</dbReference>
<dbReference type="AlphaFoldDB" id="A0AAW0BW99"/>
<gene>
    <name evidence="2" type="ORF">VNI00_013720</name>
</gene>
<evidence type="ECO:0000313" key="2">
    <source>
        <dbReference type="EMBL" id="KAK7031115.1"/>
    </source>
</evidence>
<proteinExistence type="predicted"/>
<organism evidence="2 3">
    <name type="scientific">Paramarasmius palmivorus</name>
    <dbReference type="NCBI Taxonomy" id="297713"/>
    <lineage>
        <taxon>Eukaryota</taxon>
        <taxon>Fungi</taxon>
        <taxon>Dikarya</taxon>
        <taxon>Basidiomycota</taxon>
        <taxon>Agaricomycotina</taxon>
        <taxon>Agaricomycetes</taxon>
        <taxon>Agaricomycetidae</taxon>
        <taxon>Agaricales</taxon>
        <taxon>Marasmiineae</taxon>
        <taxon>Marasmiaceae</taxon>
        <taxon>Paramarasmius</taxon>
    </lineage>
</organism>
<name>A0AAW0BW99_9AGAR</name>
<evidence type="ECO:0000313" key="3">
    <source>
        <dbReference type="Proteomes" id="UP001383192"/>
    </source>
</evidence>
<reference evidence="2 3" key="1">
    <citation type="submission" date="2024-01" db="EMBL/GenBank/DDBJ databases">
        <title>A draft genome for a cacao thread blight-causing isolate of Paramarasmius palmivorus.</title>
        <authorList>
            <person name="Baruah I.K."/>
            <person name="Bukari Y."/>
            <person name="Amoako-Attah I."/>
            <person name="Meinhardt L.W."/>
            <person name="Bailey B.A."/>
            <person name="Cohen S.P."/>
        </authorList>
    </citation>
    <scope>NUCLEOTIDE SEQUENCE [LARGE SCALE GENOMIC DNA]</scope>
    <source>
        <strain evidence="2 3">GH-12</strain>
    </source>
</reference>
<feature type="region of interest" description="Disordered" evidence="1">
    <location>
        <begin position="1"/>
        <end position="104"/>
    </location>
</feature>
<comment type="caution">
    <text evidence="2">The sequence shown here is derived from an EMBL/GenBank/DDBJ whole genome shotgun (WGS) entry which is preliminary data.</text>
</comment>
<feature type="compositionally biased region" description="Polar residues" evidence="1">
    <location>
        <begin position="1"/>
        <end position="11"/>
    </location>
</feature>
<keyword evidence="3" id="KW-1185">Reference proteome</keyword>
<feature type="compositionally biased region" description="Basic and acidic residues" evidence="1">
    <location>
        <begin position="61"/>
        <end position="75"/>
    </location>
</feature>
<feature type="compositionally biased region" description="Polar residues" evidence="1">
    <location>
        <begin position="33"/>
        <end position="47"/>
    </location>
</feature>
<evidence type="ECO:0000256" key="1">
    <source>
        <dbReference type="SAM" id="MobiDB-lite"/>
    </source>
</evidence>
<protein>
    <submittedName>
        <fullName evidence="2">Uncharacterized protein</fullName>
    </submittedName>
</protein>
<accession>A0AAW0BW99</accession>